<dbReference type="AlphaFoldDB" id="A0A4P2R274"/>
<evidence type="ECO:0000313" key="2">
    <source>
        <dbReference type="EMBL" id="AUX36671.1"/>
    </source>
</evidence>
<dbReference type="RefSeq" id="WP_129579440.1">
    <property type="nucleotide sequence ID" value="NZ_CP012672.1"/>
</dbReference>
<name>A0A4P2R274_SORCE</name>
<feature type="region of interest" description="Disordered" evidence="1">
    <location>
        <begin position="73"/>
        <end position="106"/>
    </location>
</feature>
<evidence type="ECO:0000313" key="3">
    <source>
        <dbReference type="Proteomes" id="UP000295497"/>
    </source>
</evidence>
<gene>
    <name evidence="2" type="ORF">SOCE836_088790</name>
</gene>
<dbReference type="EMBL" id="CP012672">
    <property type="protein sequence ID" value="AUX36671.1"/>
    <property type="molecule type" value="Genomic_DNA"/>
</dbReference>
<evidence type="ECO:0000256" key="1">
    <source>
        <dbReference type="SAM" id="MobiDB-lite"/>
    </source>
</evidence>
<dbReference type="Proteomes" id="UP000295497">
    <property type="component" value="Chromosome"/>
</dbReference>
<organism evidence="2 3">
    <name type="scientific">Sorangium cellulosum</name>
    <name type="common">Polyangium cellulosum</name>
    <dbReference type="NCBI Taxonomy" id="56"/>
    <lineage>
        <taxon>Bacteria</taxon>
        <taxon>Pseudomonadati</taxon>
        <taxon>Myxococcota</taxon>
        <taxon>Polyangia</taxon>
        <taxon>Polyangiales</taxon>
        <taxon>Polyangiaceae</taxon>
        <taxon>Sorangium</taxon>
    </lineage>
</organism>
<proteinExistence type="predicted"/>
<sequence length="106" mass="11142">MSQNERDASDESGEEARLRAARVVAETVERSLAPYRGLVPPAMLAQMREAIEDELVKNPYSAALLRQLIARPAPASSGEVTREGAPLDGRGRGREGGGAGGGREGA</sequence>
<protein>
    <submittedName>
        <fullName evidence="2">Uncharacterized protein</fullName>
    </submittedName>
</protein>
<accession>A0A4P2R274</accession>
<reference evidence="2 3" key="1">
    <citation type="submission" date="2015-09" db="EMBL/GenBank/DDBJ databases">
        <title>Sorangium comparison.</title>
        <authorList>
            <person name="Zaburannyi N."/>
            <person name="Bunk B."/>
            <person name="Overmann J."/>
            <person name="Mueller R."/>
        </authorList>
    </citation>
    <scope>NUCLEOTIDE SEQUENCE [LARGE SCALE GENOMIC DNA]</scope>
    <source>
        <strain evidence="2 3">So ce836</strain>
    </source>
</reference>
<feature type="compositionally biased region" description="Gly residues" evidence="1">
    <location>
        <begin position="96"/>
        <end position="106"/>
    </location>
</feature>